<gene>
    <name evidence="1" type="ORF">RCC75_09715</name>
    <name evidence="2" type="ORF">RCG00_19790</name>
</gene>
<evidence type="ECO:0000313" key="1">
    <source>
        <dbReference type="EMBL" id="MDQ5768806.1"/>
    </source>
</evidence>
<dbReference type="Proteomes" id="UP001229862">
    <property type="component" value="Chromosome"/>
</dbReference>
<evidence type="ECO:0000313" key="2">
    <source>
        <dbReference type="EMBL" id="WML86512.1"/>
    </source>
</evidence>
<accession>A0AA51QZ03</accession>
<dbReference type="EMBL" id="CP133217">
    <property type="protein sequence ID" value="WML86512.1"/>
    <property type="molecule type" value="Genomic_DNA"/>
</dbReference>
<keyword evidence="3" id="KW-1185">Reference proteome</keyword>
<name>A0AA51QZ03_9GAMM</name>
<dbReference type="EMBL" id="JAVFKN010000011">
    <property type="protein sequence ID" value="MDQ5768806.1"/>
    <property type="molecule type" value="Genomic_DNA"/>
</dbReference>
<dbReference type="Proteomes" id="UP001223336">
    <property type="component" value="Unassembled WGS sequence"/>
</dbReference>
<evidence type="ECO:0000313" key="3">
    <source>
        <dbReference type="Proteomes" id="UP001223336"/>
    </source>
</evidence>
<dbReference type="RefSeq" id="WP_308134774.1">
    <property type="nucleotide sequence ID" value="NZ_CP133217.1"/>
</dbReference>
<organism evidence="2">
    <name type="scientific">Thiothrix subterranea</name>
    <dbReference type="NCBI Taxonomy" id="2735563"/>
    <lineage>
        <taxon>Bacteria</taxon>
        <taxon>Pseudomonadati</taxon>
        <taxon>Pseudomonadota</taxon>
        <taxon>Gammaproteobacteria</taxon>
        <taxon>Thiotrichales</taxon>
        <taxon>Thiotrichaceae</taxon>
        <taxon>Thiothrix</taxon>
    </lineage>
</organism>
<reference evidence="2 3" key="1">
    <citation type="submission" date="2023-08" db="EMBL/GenBank/DDBJ databases">
        <title>New molecular markers tilS and rpoB for phylogenetic and monitoring studies of the genus Thiothrix biodiversity.</title>
        <authorList>
            <person name="Ravin N.V."/>
            <person name="Smolyakov D."/>
            <person name="Markov N.D."/>
            <person name="Beletsky A.V."/>
            <person name="Mardanov A.V."/>
            <person name="Rudenko T.S."/>
            <person name="Grabovich M.Y."/>
        </authorList>
    </citation>
    <scope>NUCLEOTIDE SEQUENCE</scope>
    <source>
        <strain evidence="2">DNT52</strain>
        <strain evidence="1 3">H33</strain>
    </source>
</reference>
<sequence>MAVNVKLSNETVTSARQQAQVFRRVLGGQVNTNHAVSKQFNALRLKTRGYRFDREDANAR</sequence>
<protein>
    <submittedName>
        <fullName evidence="2">Uncharacterized protein</fullName>
    </submittedName>
</protein>
<dbReference type="AlphaFoldDB" id="A0AA51QZ03"/>
<proteinExistence type="predicted"/>